<evidence type="ECO:0000313" key="4">
    <source>
        <dbReference type="Proteomes" id="UP000217895"/>
    </source>
</evidence>
<accession>A0A1Z4JSA3</accession>
<sequence length="594" mass="67249">MASRKWLAELIQSQYIPFIQSVKNTAAGHKKLEKFTEELRQSWAERGLISLKQQQGCMDQIRRAIKDGLGEDHFSLDFIAFSTEEYTALNDEKQRSVAERNEDVKYIHDPDRIVAQAVRLLERPDWADVAAGLAVLTGRRVTELLATARFEPKTKWSVTFTGALKRRQETQTLSFEIPTLTTADKVCKALTKIRQQLPEAQSMSANKINQKFSQRVAVACDRHFENLVPSRAGGNLYTHLFRAVYATIATFWYCPANIDTVEFRAAIQGHYQILDKKSPTLKRSLAASRHYADFDIADSVIAQHHGKRKGIKLGHGGIEPIAAFKQEASVEQLEQPKRTSRKRSTLSYYTQDHDRWISILQLIAPDAKNQSERTAKLLEWIEAQFQQTPVEPASSQPQEPSPIVEIEPPSLEIQPIEDTPPKLDPTVQLLVEQMAQVMQSVAKLTDAISAGQLERTSPQRQRSTPSSTQTLHSTQSSTASTENPQPARPRGPRGASGEIVDRAIDAMMAYNDMAERLHQDKWAISINILKEFVSSQPAIQRGLEQREAEIRAHHEQHQIDPKKHNFFHRGKHKITDFIQIETEPQNQESDAIPN</sequence>
<dbReference type="InterPro" id="IPR032047">
    <property type="entry name" value="ResT/TelK_cat"/>
</dbReference>
<keyword evidence="4" id="KW-1185">Reference proteome</keyword>
<geneLocation type="plasmid" evidence="3">
    <name>plasmid2</name>
</geneLocation>
<dbReference type="EMBL" id="AP018205">
    <property type="protein sequence ID" value="BAY59645.1"/>
    <property type="molecule type" value="Genomic_DNA"/>
</dbReference>
<feature type="domain" description="Telomere resolvase ResT/TelK catalytic" evidence="2">
    <location>
        <begin position="110"/>
        <end position="271"/>
    </location>
</feature>
<dbReference type="Proteomes" id="UP000217895">
    <property type="component" value="Plasmid Plasmid2 dna"/>
</dbReference>
<protein>
    <recommendedName>
        <fullName evidence="2">Telomere resolvase ResT/TelK catalytic domain-containing protein</fullName>
    </recommendedName>
</protein>
<reference evidence="3 4" key="1">
    <citation type="submission" date="2017-06" db="EMBL/GenBank/DDBJ databases">
        <title>Genome sequencing of cyanobaciteial culture collection at National Institute for Environmental Studies (NIES).</title>
        <authorList>
            <person name="Hirose Y."/>
            <person name="Shimura Y."/>
            <person name="Fujisawa T."/>
            <person name="Nakamura Y."/>
            <person name="Kawachi M."/>
        </authorList>
    </citation>
    <scope>NUCLEOTIDE SEQUENCE [LARGE SCALE GENOMIC DNA]</scope>
    <source>
        <strain evidence="3 4">NIES-2135</strain>
        <plasmid evidence="4">Plasmid Plasmid2 dna</plasmid>
    </source>
</reference>
<dbReference type="Gene3D" id="1.10.443.30">
    <property type="entry name" value="Telomere resolvase"/>
    <property type="match status" value="1"/>
</dbReference>
<feature type="region of interest" description="Disordered" evidence="1">
    <location>
        <begin position="452"/>
        <end position="498"/>
    </location>
</feature>
<gene>
    <name evidence="3" type="ORF">NIES2135_65220</name>
</gene>
<dbReference type="InterPro" id="IPR038280">
    <property type="entry name" value="ResT/TelK_cat_sf"/>
</dbReference>
<keyword evidence="3" id="KW-0614">Plasmid</keyword>
<feature type="compositionally biased region" description="Low complexity" evidence="1">
    <location>
        <begin position="463"/>
        <end position="481"/>
    </location>
</feature>
<dbReference type="Pfam" id="PF16684">
    <property type="entry name" value="ResT-TelK_cat"/>
    <property type="match status" value="1"/>
</dbReference>
<evidence type="ECO:0000256" key="1">
    <source>
        <dbReference type="SAM" id="MobiDB-lite"/>
    </source>
</evidence>
<name>A0A1Z4JSA3_LEPBY</name>
<proteinExistence type="predicted"/>
<evidence type="ECO:0000313" key="3">
    <source>
        <dbReference type="EMBL" id="BAY59645.1"/>
    </source>
</evidence>
<organism evidence="3 4">
    <name type="scientific">Leptolyngbya boryana NIES-2135</name>
    <dbReference type="NCBI Taxonomy" id="1973484"/>
    <lineage>
        <taxon>Bacteria</taxon>
        <taxon>Bacillati</taxon>
        <taxon>Cyanobacteriota</taxon>
        <taxon>Cyanophyceae</taxon>
        <taxon>Leptolyngbyales</taxon>
        <taxon>Leptolyngbyaceae</taxon>
        <taxon>Leptolyngbya group</taxon>
        <taxon>Leptolyngbya</taxon>
    </lineage>
</organism>
<evidence type="ECO:0000259" key="2">
    <source>
        <dbReference type="Pfam" id="PF16684"/>
    </source>
</evidence>
<dbReference type="AlphaFoldDB" id="A0A1Z4JSA3"/>